<dbReference type="PANTHER" id="PTHR23306">
    <property type="entry name" value="TUMOR SUSCEPTIBILITY GENE 101 PROTEIN-RELATED"/>
    <property type="match status" value="1"/>
</dbReference>
<dbReference type="OrthoDB" id="306304at2759"/>
<comment type="caution">
    <text evidence="3">The sequence shown here is derived from an EMBL/GenBank/DDBJ whole genome shotgun (WGS) entry which is preliminary data.</text>
</comment>
<dbReference type="InterPro" id="IPR052070">
    <property type="entry name" value="ESCRT-I_UEV_domain"/>
</dbReference>
<reference evidence="3 4" key="1">
    <citation type="journal article" name="Sci. Rep.">
        <title>Genome-scale phylogenetic analyses confirm Olpidium as the closest living zoosporic fungus to the non-flagellated, terrestrial fungi.</title>
        <authorList>
            <person name="Chang Y."/>
            <person name="Rochon D."/>
            <person name="Sekimoto S."/>
            <person name="Wang Y."/>
            <person name="Chovatia M."/>
            <person name="Sandor L."/>
            <person name="Salamov A."/>
            <person name="Grigoriev I.V."/>
            <person name="Stajich J.E."/>
            <person name="Spatafora J.W."/>
        </authorList>
    </citation>
    <scope>NUCLEOTIDE SEQUENCE [LARGE SCALE GENOMIC DNA]</scope>
    <source>
        <strain evidence="3">S191</strain>
    </source>
</reference>
<feature type="non-terminal residue" evidence="3">
    <location>
        <position position="1"/>
    </location>
</feature>
<dbReference type="GO" id="GO:0015031">
    <property type="term" value="P:protein transport"/>
    <property type="evidence" value="ECO:0007669"/>
    <property type="project" value="InterPro"/>
</dbReference>
<organism evidence="3 4">
    <name type="scientific">Olpidium bornovanus</name>
    <dbReference type="NCBI Taxonomy" id="278681"/>
    <lineage>
        <taxon>Eukaryota</taxon>
        <taxon>Fungi</taxon>
        <taxon>Fungi incertae sedis</taxon>
        <taxon>Olpidiomycota</taxon>
        <taxon>Olpidiomycotina</taxon>
        <taxon>Olpidiomycetes</taxon>
        <taxon>Olpidiales</taxon>
        <taxon>Olpidiaceae</taxon>
        <taxon>Olpidium</taxon>
    </lineage>
</organism>
<dbReference type="InterPro" id="IPR008883">
    <property type="entry name" value="UEV_N"/>
</dbReference>
<evidence type="ECO:0000259" key="2">
    <source>
        <dbReference type="PROSITE" id="PS51322"/>
    </source>
</evidence>
<dbReference type="CDD" id="cd11685">
    <property type="entry name" value="UEV_TSG101-like"/>
    <property type="match status" value="1"/>
</dbReference>
<proteinExistence type="predicted"/>
<name>A0A8H7ZQ14_9FUNG</name>
<dbReference type="EMBL" id="JAEFCI010010256">
    <property type="protein sequence ID" value="KAG5457334.1"/>
    <property type="molecule type" value="Genomic_DNA"/>
</dbReference>
<dbReference type="GO" id="GO:0000813">
    <property type="term" value="C:ESCRT I complex"/>
    <property type="evidence" value="ECO:0007669"/>
    <property type="project" value="TreeGrafter"/>
</dbReference>
<feature type="non-terminal residue" evidence="3">
    <location>
        <position position="324"/>
    </location>
</feature>
<dbReference type="PROSITE" id="PS51322">
    <property type="entry name" value="UEV"/>
    <property type="match status" value="1"/>
</dbReference>
<gene>
    <name evidence="3" type="ORF">BJ554DRAFT_2685</name>
</gene>
<feature type="compositionally biased region" description="Low complexity" evidence="1">
    <location>
        <begin position="171"/>
        <end position="194"/>
    </location>
</feature>
<evidence type="ECO:0000313" key="3">
    <source>
        <dbReference type="EMBL" id="KAG5457334.1"/>
    </source>
</evidence>
<sequence length="324" mass="33621">VLLCLYGTLPVTFRSLTYNIPISIWLPTAYPHAAPIIYVEPTKDMLVKPSAHVDTSRRVNHPYLSYWPTRAEQSSIVEIAAILQSVFGQAPPLYTKPDARRTSPSPGVGEAGGGGPSAQHGLMQHLLGQGPPPSYRGVASEFAPAAMPSPNMGGAHRMPPARPYPDFAAGSTPASTMPVPSPATASASGPSLPYYAPPPPPTSIAGSSGAPPASAGLLAMPVPTAGVLAAPGYPNPPPGAAGASTFRTPISSEATLLGTARSTIAAPTRQQLLANALRERLSAKIAQFNMKINADMEALLVANKGLNEAEAAIEKNRSLLLDFE</sequence>
<accession>A0A8H7ZQ14</accession>
<dbReference type="GO" id="GO:0043130">
    <property type="term" value="F:ubiquitin binding"/>
    <property type="evidence" value="ECO:0007669"/>
    <property type="project" value="TreeGrafter"/>
</dbReference>
<protein>
    <submittedName>
        <fullName evidence="3">UEV domain-containing protein</fullName>
    </submittedName>
</protein>
<evidence type="ECO:0000313" key="4">
    <source>
        <dbReference type="Proteomes" id="UP000673691"/>
    </source>
</evidence>
<dbReference type="AlphaFoldDB" id="A0A8H7ZQ14"/>
<dbReference type="Pfam" id="PF05743">
    <property type="entry name" value="UEV"/>
    <property type="match status" value="1"/>
</dbReference>
<dbReference type="Gene3D" id="3.10.110.10">
    <property type="entry name" value="Ubiquitin Conjugating Enzyme"/>
    <property type="match status" value="1"/>
</dbReference>
<dbReference type="SUPFAM" id="SSF54495">
    <property type="entry name" value="UBC-like"/>
    <property type="match status" value="1"/>
</dbReference>
<feature type="domain" description="UEV" evidence="2">
    <location>
        <begin position="1"/>
        <end position="97"/>
    </location>
</feature>
<feature type="region of interest" description="Disordered" evidence="1">
    <location>
        <begin position="146"/>
        <end position="194"/>
    </location>
</feature>
<evidence type="ECO:0000256" key="1">
    <source>
        <dbReference type="SAM" id="MobiDB-lite"/>
    </source>
</evidence>
<keyword evidence="4" id="KW-1185">Reference proteome</keyword>
<dbReference type="PANTHER" id="PTHR23306:SF3">
    <property type="entry name" value="TUMOR SUPPRESSOR PROTEIN 101"/>
    <property type="match status" value="1"/>
</dbReference>
<dbReference type="InterPro" id="IPR016135">
    <property type="entry name" value="UBQ-conjugating_enzyme/RWD"/>
</dbReference>
<feature type="region of interest" description="Disordered" evidence="1">
    <location>
        <begin position="93"/>
        <end position="124"/>
    </location>
</feature>
<dbReference type="Proteomes" id="UP000673691">
    <property type="component" value="Unassembled WGS sequence"/>
</dbReference>